<proteinExistence type="predicted"/>
<dbReference type="InterPro" id="IPR044946">
    <property type="entry name" value="Restrct_endonuc_typeI_TRD_sf"/>
</dbReference>
<dbReference type="Gene3D" id="3.90.220.20">
    <property type="entry name" value="DNA methylase specificity domains"/>
    <property type="match status" value="1"/>
</dbReference>
<dbReference type="HOGENOM" id="CLU_1969391_0_0_7"/>
<organism evidence="4 5">
    <name type="scientific">Sulfurimonas denitrificans (strain ATCC 33889 / DSM 1251)</name>
    <name type="common">Thiomicrospira denitrificans (strain ATCC 33889 / DSM 1251)</name>
    <dbReference type="NCBI Taxonomy" id="326298"/>
    <lineage>
        <taxon>Bacteria</taxon>
        <taxon>Pseudomonadati</taxon>
        <taxon>Campylobacterota</taxon>
        <taxon>Epsilonproteobacteria</taxon>
        <taxon>Campylobacterales</taxon>
        <taxon>Sulfurimonadaceae</taxon>
        <taxon>Sulfurimonas</taxon>
    </lineage>
</organism>
<dbReference type="EMBL" id="CP000153">
    <property type="protein sequence ID" value="ABB43977.1"/>
    <property type="molecule type" value="Genomic_DNA"/>
</dbReference>
<evidence type="ECO:0000256" key="2">
    <source>
        <dbReference type="ARBA" id="ARBA00023125"/>
    </source>
</evidence>
<dbReference type="EMBL" id="CP000153">
    <property type="protein sequence ID" value="ABB44872.1"/>
    <property type="molecule type" value="Genomic_DNA"/>
</dbReference>
<name>Q30Q59_SULDN</name>
<dbReference type="GO" id="GO:0003677">
    <property type="term" value="F:DNA binding"/>
    <property type="evidence" value="ECO:0007669"/>
    <property type="project" value="UniProtKB-KW"/>
</dbReference>
<dbReference type="OrthoDB" id="5298944at2"/>
<keyword evidence="2" id="KW-0238">DNA-binding</keyword>
<dbReference type="STRING" id="326298.Suden_0698"/>
<evidence type="ECO:0000313" key="4">
    <source>
        <dbReference type="EMBL" id="ABB44872.1"/>
    </source>
</evidence>
<reference evidence="4 5" key="2">
    <citation type="journal article" date="2008" name="Appl. Environ. Microbiol.">
        <title>Genome of the epsilonproteobacterial chemolithoautotroph Sulfurimonas denitrificans.</title>
        <authorList>
            <person name="Sievert S.M."/>
            <person name="Scott K.M."/>
            <person name="Klotz M.G."/>
            <person name="Chain P.S.G."/>
            <person name="Hauser L.J."/>
            <person name="Hemp J."/>
            <person name="Huegler M."/>
            <person name="Land M."/>
            <person name="Lapidus A."/>
            <person name="Larimer F.W."/>
            <person name="Lucas S."/>
            <person name="Malfatti S.A."/>
            <person name="Meyer F."/>
            <person name="Paulsen I.T."/>
            <person name="Ren Q."/>
            <person name="Simon J."/>
            <person name="Bailey K."/>
            <person name="Diaz E."/>
            <person name="Fitzpatrick K.A."/>
            <person name="Glover B."/>
            <person name="Gwatney N."/>
            <person name="Korajkic A."/>
            <person name="Long A."/>
            <person name="Mobberley J.M."/>
            <person name="Pantry S.N."/>
            <person name="Pazder G."/>
            <person name="Peterson S."/>
            <person name="Quintanilla J.D."/>
            <person name="Sprinkle R."/>
            <person name="Stephens J."/>
            <person name="Thomas P."/>
            <person name="Vaughn R."/>
            <person name="Weber M.J."/>
            <person name="Wooten L.L."/>
        </authorList>
    </citation>
    <scope>NUCLEOTIDE SEQUENCE [LARGE SCALE GENOMIC DNA]</scope>
    <source>
        <strain evidence="5">ATCC 33889 / DSM 1251</strain>
        <strain evidence="4">DSM 1251</strain>
    </source>
</reference>
<keyword evidence="1" id="KW-0680">Restriction system</keyword>
<dbReference type="KEGG" id="tdn:Suden_1595"/>
<reference evidence="4" key="1">
    <citation type="submission" date="2007-11" db="EMBL/GenBank/DDBJ databases">
        <title>Complete sequence of Sulfurimonas denitrificans ATCC 33889.</title>
        <authorList>
            <consortium name="US DOE Joint Genome Institute"/>
            <person name="Copeland A."/>
            <person name="Lucas S."/>
            <person name="Lapidus A."/>
            <person name="Barry K."/>
            <person name="Detter J.C."/>
            <person name="Glavina T."/>
            <person name="Hammon N."/>
            <person name="Israni S."/>
            <person name="Pitluck S."/>
            <person name="Chain P."/>
            <person name="Malfatti S."/>
            <person name="Shin M."/>
            <person name="Vergez L."/>
            <person name="Schmutz J."/>
            <person name="Larimer F."/>
            <person name="Land M."/>
            <person name="Kyrpides N."/>
            <person name="Lykidis A."/>
            <person name="Richardson P."/>
        </authorList>
    </citation>
    <scope>NUCLEOTIDE SEQUENCE</scope>
    <source>
        <strain>DSM 1251</strain>
    </source>
</reference>
<sequence length="127" mass="14394">MIGTLDSQVIEKFKEFQEKTGKYADLDINKVLFDKKTIDDIVDDFIKGSTPKYSHNPTDTMVIKSGQARGNYNEFNFTKTAYLDLSKVKNPKYLQKGDILINTTGVGTCGRVTHFSILMEITYLIVI</sequence>
<dbReference type="AlphaFoldDB" id="Q30Q59"/>
<gene>
    <name evidence="3" type="ordered locus">Suden_0698</name>
    <name evidence="4" type="ordered locus">Suden_1595</name>
</gene>
<dbReference type="KEGG" id="tdn:Suden_0698"/>
<evidence type="ECO:0000256" key="1">
    <source>
        <dbReference type="ARBA" id="ARBA00022747"/>
    </source>
</evidence>
<dbReference type="SUPFAM" id="SSF116734">
    <property type="entry name" value="DNA methylase specificity domain"/>
    <property type="match status" value="1"/>
</dbReference>
<accession>Q30Q59</accession>
<protein>
    <submittedName>
        <fullName evidence="4">Uncharacterized protein</fullName>
    </submittedName>
</protein>
<evidence type="ECO:0000313" key="5">
    <source>
        <dbReference type="Proteomes" id="UP000002714"/>
    </source>
</evidence>
<dbReference type="RefSeq" id="WP_011372331.1">
    <property type="nucleotide sequence ID" value="NC_007575.1"/>
</dbReference>
<evidence type="ECO:0000313" key="3">
    <source>
        <dbReference type="EMBL" id="ABB43977.1"/>
    </source>
</evidence>
<keyword evidence="5" id="KW-1185">Reference proteome</keyword>
<dbReference type="Proteomes" id="UP000002714">
    <property type="component" value="Chromosome"/>
</dbReference>
<dbReference type="GO" id="GO:0009307">
    <property type="term" value="P:DNA restriction-modification system"/>
    <property type="evidence" value="ECO:0007669"/>
    <property type="project" value="UniProtKB-KW"/>
</dbReference>